<dbReference type="Proteomes" id="UP000831327">
    <property type="component" value="Chromosome"/>
</dbReference>
<evidence type="ECO:0000256" key="1">
    <source>
        <dbReference type="SAM" id="MobiDB-lite"/>
    </source>
</evidence>
<evidence type="ECO:0000313" key="2">
    <source>
        <dbReference type="EMBL" id="BDG71588.1"/>
    </source>
</evidence>
<feature type="region of interest" description="Disordered" evidence="1">
    <location>
        <begin position="106"/>
        <end position="126"/>
    </location>
</feature>
<evidence type="ECO:0000313" key="3">
    <source>
        <dbReference type="Proteomes" id="UP000831327"/>
    </source>
</evidence>
<dbReference type="EMBL" id="AP025637">
    <property type="protein sequence ID" value="BDG71588.1"/>
    <property type="molecule type" value="Genomic_DNA"/>
</dbReference>
<feature type="compositionally biased region" description="Polar residues" evidence="1">
    <location>
        <begin position="108"/>
        <end position="117"/>
    </location>
</feature>
<reference evidence="2 3" key="1">
    <citation type="journal article" date="2016" name="Microbes Environ.">
        <title>Phylogenetically diverse aerobic anoxygenic phototrophic bacteria isolated from epilithic biofilms in Tama river, Japan.</title>
        <authorList>
            <person name="Hirose S."/>
            <person name="Matsuura K."/>
            <person name="Haruta S."/>
        </authorList>
    </citation>
    <scope>NUCLEOTIDE SEQUENCE [LARGE SCALE GENOMIC DNA]</scope>
    <source>
        <strain evidence="2 3">S08</strain>
    </source>
</reference>
<proteinExistence type="predicted"/>
<keyword evidence="3" id="KW-1185">Reference proteome</keyword>
<organism evidence="2 3">
    <name type="scientific">Roseomonas fluvialis</name>
    <dbReference type="NCBI Taxonomy" id="1750527"/>
    <lineage>
        <taxon>Bacteria</taxon>
        <taxon>Pseudomonadati</taxon>
        <taxon>Pseudomonadota</taxon>
        <taxon>Alphaproteobacteria</taxon>
        <taxon>Acetobacterales</taxon>
        <taxon>Roseomonadaceae</taxon>
        <taxon>Roseomonas</taxon>
    </lineage>
</organism>
<accession>A0ABM7Y1A5</accession>
<name>A0ABM7Y1A5_9PROT</name>
<protein>
    <submittedName>
        <fullName evidence="2">Uncharacterized protein</fullName>
    </submittedName>
</protein>
<sequence length="126" mass="13886">MTGDGRSRTVRDARGTIWEIETIVAPASWATALVNDDWSGLELESADAKACRAWLAAQEHDGWRVIDVASDAEGHPEEPWFSWSADLHGSSWRGAELLTYLRERAASSGPNAVTSSAEQRRDDQEC</sequence>
<gene>
    <name evidence="2" type="ORF">Rmf_15170</name>
</gene>
<dbReference type="RefSeq" id="WP_244458849.1">
    <property type="nucleotide sequence ID" value="NZ_AP025637.1"/>
</dbReference>